<name>A0A0H4QIZ1_9LACO</name>
<dbReference type="KEGG" id="lgn:ABM34_05245"/>
<organism evidence="1 2">
    <name type="scientific">Companilactobacillus ginsenosidimutans</name>
    <dbReference type="NCBI Taxonomy" id="1007676"/>
    <lineage>
        <taxon>Bacteria</taxon>
        <taxon>Bacillati</taxon>
        <taxon>Bacillota</taxon>
        <taxon>Bacilli</taxon>
        <taxon>Lactobacillales</taxon>
        <taxon>Lactobacillaceae</taxon>
        <taxon>Companilactobacillus</taxon>
    </lineage>
</organism>
<dbReference type="STRING" id="1007676.ABM34_05245"/>
<dbReference type="AlphaFoldDB" id="A0A0H4QIZ1"/>
<dbReference type="OrthoDB" id="2309783at2"/>
<dbReference type="Proteomes" id="UP000036106">
    <property type="component" value="Chromosome"/>
</dbReference>
<proteinExistence type="predicted"/>
<dbReference type="PATRIC" id="fig|1007676.4.peg.1043"/>
<reference evidence="2" key="1">
    <citation type="submission" date="2015-07" db="EMBL/GenBank/DDBJ databases">
        <title>Lactobacillus ginsenosidimutans/EMML 3141/ whole genome sequencing.</title>
        <authorList>
            <person name="Kim M.K."/>
            <person name="Im W.-T."/>
            <person name="Srinivasan S."/>
            <person name="Lee J.-J."/>
        </authorList>
    </citation>
    <scope>NUCLEOTIDE SEQUENCE [LARGE SCALE GENOMIC DNA]</scope>
    <source>
        <strain evidence="2">EMML 3041</strain>
    </source>
</reference>
<evidence type="ECO:0000313" key="2">
    <source>
        <dbReference type="Proteomes" id="UP000036106"/>
    </source>
</evidence>
<accession>A0A0H4QIZ1</accession>
<dbReference type="EMBL" id="CP012034">
    <property type="protein sequence ID" value="AKP67001.1"/>
    <property type="molecule type" value="Genomic_DNA"/>
</dbReference>
<gene>
    <name evidence="1" type="ORF">ABM34_05245</name>
</gene>
<dbReference type="RefSeq" id="WP_048704021.1">
    <property type="nucleotide sequence ID" value="NZ_CP012034.1"/>
</dbReference>
<protein>
    <submittedName>
        <fullName evidence="1">Uncharacterized protein</fullName>
    </submittedName>
</protein>
<sequence>MTNLNEKQSINLTKNNFLTVYPEFLHRFSHMSIDMQDFIIADKTIINLYATREENDPLDIAFDKKNDAKVEDQVNNLIEQFNEVH</sequence>
<keyword evidence="2" id="KW-1185">Reference proteome</keyword>
<evidence type="ECO:0000313" key="1">
    <source>
        <dbReference type="EMBL" id="AKP67001.1"/>
    </source>
</evidence>